<dbReference type="PANTHER" id="PTHR43399:SF4">
    <property type="entry name" value="CELL WALL-ASSOCIATED PROTEASE"/>
    <property type="match status" value="1"/>
</dbReference>
<dbReference type="Proteomes" id="UP001363151">
    <property type="component" value="Unassembled WGS sequence"/>
</dbReference>
<keyword evidence="11" id="KW-1185">Reference proteome</keyword>
<feature type="domain" description="Peptidase S8/S53" evidence="9">
    <location>
        <begin position="21"/>
        <end position="141"/>
    </location>
</feature>
<dbReference type="EC" id="3.4.21.62" evidence="6"/>
<evidence type="ECO:0000256" key="8">
    <source>
        <dbReference type="SAM" id="MobiDB-lite"/>
    </source>
</evidence>
<feature type="region of interest" description="Disordered" evidence="8">
    <location>
        <begin position="177"/>
        <end position="223"/>
    </location>
</feature>
<evidence type="ECO:0000256" key="7">
    <source>
        <dbReference type="PROSITE-ProRule" id="PRU01240"/>
    </source>
</evidence>
<feature type="compositionally biased region" description="Low complexity" evidence="8">
    <location>
        <begin position="177"/>
        <end position="186"/>
    </location>
</feature>
<organism evidence="10 11">
    <name type="scientific">Aureococcus anophagefferens</name>
    <name type="common">Harmful bloom alga</name>
    <dbReference type="NCBI Taxonomy" id="44056"/>
    <lineage>
        <taxon>Eukaryota</taxon>
        <taxon>Sar</taxon>
        <taxon>Stramenopiles</taxon>
        <taxon>Ochrophyta</taxon>
        <taxon>Pelagophyceae</taxon>
        <taxon>Pelagomonadales</taxon>
        <taxon>Pelagomonadaceae</taxon>
        <taxon>Aureococcus</taxon>
    </lineage>
</organism>
<evidence type="ECO:0000256" key="3">
    <source>
        <dbReference type="ARBA" id="ARBA00022801"/>
    </source>
</evidence>
<keyword evidence="4" id="KW-0720">Serine protease</keyword>
<dbReference type="InterPro" id="IPR036852">
    <property type="entry name" value="Peptidase_S8/S53_dom_sf"/>
</dbReference>
<comment type="catalytic activity">
    <reaction evidence="5">
        <text>Hydrolysis of proteins with broad specificity for peptide bonds, and a preference for a large uncharged residue in P1. Hydrolyzes peptide amides.</text>
        <dbReference type="EC" id="3.4.21.62"/>
    </reaction>
</comment>
<dbReference type="InterPro" id="IPR000209">
    <property type="entry name" value="Peptidase_S8/S53_dom"/>
</dbReference>
<evidence type="ECO:0000256" key="1">
    <source>
        <dbReference type="ARBA" id="ARBA00011073"/>
    </source>
</evidence>
<feature type="compositionally biased region" description="Low complexity" evidence="8">
    <location>
        <begin position="213"/>
        <end position="223"/>
    </location>
</feature>
<keyword evidence="3" id="KW-0378">Hydrolase</keyword>
<comment type="similarity">
    <text evidence="1 7">Belongs to the peptidase S8 family.</text>
</comment>
<dbReference type="PROSITE" id="PS00138">
    <property type="entry name" value="SUBTILASE_SER"/>
    <property type="match status" value="1"/>
</dbReference>
<dbReference type="SUPFAM" id="SSF52743">
    <property type="entry name" value="Subtilisin-like"/>
    <property type="match status" value="1"/>
</dbReference>
<feature type="compositionally biased region" description="Low complexity" evidence="8">
    <location>
        <begin position="283"/>
        <end position="309"/>
    </location>
</feature>
<comment type="caution">
    <text evidence="7">Lacks conserved residue(s) required for the propagation of feature annotation.</text>
</comment>
<feature type="compositionally biased region" description="Basic and acidic residues" evidence="8">
    <location>
        <begin position="187"/>
        <end position="209"/>
    </location>
</feature>
<evidence type="ECO:0000256" key="4">
    <source>
        <dbReference type="ARBA" id="ARBA00022825"/>
    </source>
</evidence>
<dbReference type="InterPro" id="IPR051048">
    <property type="entry name" value="Peptidase_S8/S53_subtilisin"/>
</dbReference>
<dbReference type="EMBL" id="JBBJCI010000439">
    <property type="protein sequence ID" value="KAK7230288.1"/>
    <property type="molecule type" value="Genomic_DNA"/>
</dbReference>
<sequence>MVSVGFGKTRNGGFAEALLYGADNGAQISSNSWGYTNPGAYSQSVLNAIDYYNAKSGIVVFAAGNSNSESAYYPGYYEGAVAVAAVKNSGVRADFSNYGDWIEIAAPGVSVYSTLTGSTYGYASGTSMAAPHVAGMLALGMAVDITFPRDGLLSCAYDTAMPIDDLNPDYEEKLAPTAAPTAVATDPPRDDPPRDDPPRDDPPRDDPPREALPTRPRARTGATTTTFFGASYSYSFDFDDDWLKPTARPTAVVTDAPTVAPSVKPTAKPSSTPVRQADHARARAPSPAPTAKPTSKPTAAPTSKLTLAPTPAPSPEPTSKPIAPKPASRPATDWSTPDDDVFSYSYSYGGHDWDDDWVGTKCACSAFYNGADAEDEFLCVKKSNGVLADDDAADAASDADTRDPLLGAAATDEDAVAVARAVDARARTTRIVTNTTEATT</sequence>
<reference evidence="10 11" key="1">
    <citation type="submission" date="2024-03" db="EMBL/GenBank/DDBJ databases">
        <title>Aureococcus anophagefferens CCMP1851 and Kratosvirus quantuckense: Draft genome of a second virus-susceptible host strain in the model system.</title>
        <authorList>
            <person name="Chase E."/>
            <person name="Truchon A.R."/>
            <person name="Schepens W."/>
            <person name="Wilhelm S.W."/>
        </authorList>
    </citation>
    <scope>NUCLEOTIDE SEQUENCE [LARGE SCALE GENOMIC DNA]</scope>
    <source>
        <strain evidence="10 11">CCMP1851</strain>
    </source>
</reference>
<evidence type="ECO:0000256" key="5">
    <source>
        <dbReference type="ARBA" id="ARBA00023529"/>
    </source>
</evidence>
<evidence type="ECO:0000256" key="2">
    <source>
        <dbReference type="ARBA" id="ARBA00022670"/>
    </source>
</evidence>
<name>A0ABR1FGC4_AURAN</name>
<evidence type="ECO:0000259" key="9">
    <source>
        <dbReference type="Pfam" id="PF00082"/>
    </source>
</evidence>
<dbReference type="InterPro" id="IPR023828">
    <property type="entry name" value="Peptidase_S8_Ser-AS"/>
</dbReference>
<dbReference type="PANTHER" id="PTHR43399">
    <property type="entry name" value="SUBTILISIN-RELATED"/>
    <property type="match status" value="1"/>
</dbReference>
<dbReference type="Pfam" id="PF00082">
    <property type="entry name" value="Peptidase_S8"/>
    <property type="match status" value="1"/>
</dbReference>
<proteinExistence type="inferred from homology"/>
<dbReference type="PROSITE" id="PS51892">
    <property type="entry name" value="SUBTILASE"/>
    <property type="match status" value="1"/>
</dbReference>
<feature type="region of interest" description="Disordered" evidence="8">
    <location>
        <begin position="255"/>
        <end position="339"/>
    </location>
</feature>
<evidence type="ECO:0000313" key="10">
    <source>
        <dbReference type="EMBL" id="KAK7230288.1"/>
    </source>
</evidence>
<evidence type="ECO:0000313" key="11">
    <source>
        <dbReference type="Proteomes" id="UP001363151"/>
    </source>
</evidence>
<gene>
    <name evidence="10" type="ORF">SO694_00186042</name>
</gene>
<keyword evidence="2" id="KW-0645">Protease</keyword>
<dbReference type="Gene3D" id="3.40.50.200">
    <property type="entry name" value="Peptidase S8/S53 domain"/>
    <property type="match status" value="1"/>
</dbReference>
<protein>
    <recommendedName>
        <fullName evidence="6">subtilisin</fullName>
        <ecNumber evidence="6">3.4.21.62</ecNumber>
    </recommendedName>
</protein>
<accession>A0ABR1FGC4</accession>
<comment type="caution">
    <text evidence="10">The sequence shown here is derived from an EMBL/GenBank/DDBJ whole genome shotgun (WGS) entry which is preliminary data.</text>
</comment>
<evidence type="ECO:0000256" key="6">
    <source>
        <dbReference type="ARBA" id="ARBA00023619"/>
    </source>
</evidence>